<evidence type="ECO:0000256" key="3">
    <source>
        <dbReference type="ARBA" id="ARBA00023015"/>
    </source>
</evidence>
<dbReference type="InterPro" id="IPR013249">
    <property type="entry name" value="RNA_pol_sigma70_r4_t2"/>
</dbReference>
<organism evidence="10 11">
    <name type="scientific">Actinomadura napierensis</name>
    <dbReference type="NCBI Taxonomy" id="267854"/>
    <lineage>
        <taxon>Bacteria</taxon>
        <taxon>Bacillati</taxon>
        <taxon>Actinomycetota</taxon>
        <taxon>Actinomycetes</taxon>
        <taxon>Streptosporangiales</taxon>
        <taxon>Thermomonosporaceae</taxon>
        <taxon>Actinomadura</taxon>
    </lineage>
</organism>
<evidence type="ECO:0000259" key="8">
    <source>
        <dbReference type="Pfam" id="PF08281"/>
    </source>
</evidence>
<evidence type="ECO:0000256" key="2">
    <source>
        <dbReference type="ARBA" id="ARBA00011344"/>
    </source>
</evidence>
<accession>A0ABN2Y0A0</accession>
<dbReference type="InterPro" id="IPR052704">
    <property type="entry name" value="ECF_Sigma-70_Domain"/>
</dbReference>
<dbReference type="Pfam" id="PF08281">
    <property type="entry name" value="Sigma70_r4_2"/>
    <property type="match status" value="1"/>
</dbReference>
<dbReference type="NCBIfam" id="TIGR02937">
    <property type="entry name" value="sigma70-ECF"/>
    <property type="match status" value="1"/>
</dbReference>
<feature type="domain" description="RNA polymerase sigma factor 70 region 4 type 2" evidence="8">
    <location>
        <begin position="127"/>
        <end position="176"/>
    </location>
</feature>
<dbReference type="NCBIfam" id="TIGR02960">
    <property type="entry name" value="SigX5"/>
    <property type="match status" value="1"/>
</dbReference>
<dbReference type="InterPro" id="IPR032710">
    <property type="entry name" value="NTF2-like_dom_sf"/>
</dbReference>
<keyword evidence="4 6" id="KW-0731">Sigma factor</keyword>
<dbReference type="NCBIfam" id="NF006089">
    <property type="entry name" value="PRK08241.1"/>
    <property type="match status" value="1"/>
</dbReference>
<dbReference type="PANTHER" id="PTHR30173:SF36">
    <property type="entry name" value="ECF RNA POLYMERASE SIGMA FACTOR SIGJ"/>
    <property type="match status" value="1"/>
</dbReference>
<dbReference type="Pfam" id="PF04542">
    <property type="entry name" value="Sigma70_r2"/>
    <property type="match status" value="1"/>
</dbReference>
<dbReference type="Gene3D" id="1.10.10.10">
    <property type="entry name" value="Winged helix-like DNA-binding domain superfamily/Winged helix DNA-binding domain"/>
    <property type="match status" value="1"/>
</dbReference>
<evidence type="ECO:0000313" key="10">
    <source>
        <dbReference type="EMBL" id="GAA2119739.1"/>
    </source>
</evidence>
<dbReference type="Gene3D" id="3.10.450.50">
    <property type="match status" value="1"/>
</dbReference>
<sequence length="324" mass="35013">MIDEDFEARVGPHRRELLVHCYRMLGSVHEAEDLVQETMLRAWRARERYDAGLASVRTWLYKIATNACLSALQGRARRPLPSGLGGPSDDTDAPLAPALDVPWLQPFPDALLGDPAALAIRRGTLRLALIAAMQVLPPKQRAVLILRDVLEFPAAEVAALLETTPAAVNSALQRARTGLEGASPAEDDVAEPGDDAVDALVDRYIHSFEAADVAGLVALLTEDAVLEMPPVPLWYLGRDSYGRFMDRVFAMNGPDWRMVRTAANAQPAVAAYNRGDDGAYLLHTLQVFTVTPQGVARNVVFQDARVFAAFDLPPVLDAGGGASG</sequence>
<dbReference type="InterPro" id="IPR036388">
    <property type="entry name" value="WH-like_DNA-bd_sf"/>
</dbReference>
<dbReference type="Pfam" id="PF12680">
    <property type="entry name" value="SnoaL_2"/>
    <property type="match status" value="1"/>
</dbReference>
<dbReference type="Gene3D" id="1.10.1740.10">
    <property type="match status" value="1"/>
</dbReference>
<protein>
    <recommendedName>
        <fullName evidence="6">RNA polymerase sigma factor</fullName>
    </recommendedName>
</protein>
<dbReference type="InterPro" id="IPR037401">
    <property type="entry name" value="SnoaL-like"/>
</dbReference>
<comment type="subunit">
    <text evidence="2">Interacts transiently with the RNA polymerase catalytic core formed by RpoA, RpoB, RpoC and RpoZ (2 alpha, 1 beta, 1 beta' and 1 omega subunit) to form the RNA polymerase holoenzyme that can initiate transcription.</text>
</comment>
<dbReference type="InterPro" id="IPR000838">
    <property type="entry name" value="RNA_pol_sigma70_ECF_CS"/>
</dbReference>
<dbReference type="RefSeq" id="WP_344260658.1">
    <property type="nucleotide sequence ID" value="NZ_BAAAMR010000002.1"/>
</dbReference>
<dbReference type="InterPro" id="IPR013324">
    <property type="entry name" value="RNA_pol_sigma_r3/r4-like"/>
</dbReference>
<name>A0ABN2Y0A0_9ACTN</name>
<dbReference type="PROSITE" id="PS01063">
    <property type="entry name" value="SIGMA70_ECF"/>
    <property type="match status" value="1"/>
</dbReference>
<dbReference type="PANTHER" id="PTHR30173">
    <property type="entry name" value="SIGMA 19 FACTOR"/>
    <property type="match status" value="1"/>
</dbReference>
<dbReference type="SUPFAM" id="SSF54427">
    <property type="entry name" value="NTF2-like"/>
    <property type="match status" value="1"/>
</dbReference>
<reference evidence="10 11" key="1">
    <citation type="journal article" date="2019" name="Int. J. Syst. Evol. Microbiol.">
        <title>The Global Catalogue of Microorganisms (GCM) 10K type strain sequencing project: providing services to taxonomists for standard genome sequencing and annotation.</title>
        <authorList>
            <consortium name="The Broad Institute Genomics Platform"/>
            <consortium name="The Broad Institute Genome Sequencing Center for Infectious Disease"/>
            <person name="Wu L."/>
            <person name="Ma J."/>
        </authorList>
    </citation>
    <scope>NUCLEOTIDE SEQUENCE [LARGE SCALE GENOMIC DNA]</scope>
    <source>
        <strain evidence="10 11">JCM 13850</strain>
    </source>
</reference>
<dbReference type="InterPro" id="IPR014305">
    <property type="entry name" value="RNA_pol_sigma-G_actinobac"/>
</dbReference>
<dbReference type="Proteomes" id="UP001501020">
    <property type="component" value="Unassembled WGS sequence"/>
</dbReference>
<keyword evidence="3 6" id="KW-0805">Transcription regulation</keyword>
<dbReference type="CDD" id="cd06171">
    <property type="entry name" value="Sigma70_r4"/>
    <property type="match status" value="1"/>
</dbReference>
<proteinExistence type="inferred from homology"/>
<evidence type="ECO:0000256" key="6">
    <source>
        <dbReference type="RuleBase" id="RU000716"/>
    </source>
</evidence>
<dbReference type="InterPro" id="IPR014284">
    <property type="entry name" value="RNA_pol_sigma-70_dom"/>
</dbReference>
<feature type="domain" description="RNA polymerase sigma-70 region 2" evidence="7">
    <location>
        <begin position="12"/>
        <end position="77"/>
    </location>
</feature>
<dbReference type="EMBL" id="BAAAMR010000002">
    <property type="protein sequence ID" value="GAA2119739.1"/>
    <property type="molecule type" value="Genomic_DNA"/>
</dbReference>
<keyword evidence="6" id="KW-0238">DNA-binding</keyword>
<gene>
    <name evidence="10" type="ORF">GCM10009727_03830</name>
</gene>
<keyword evidence="5 6" id="KW-0804">Transcription</keyword>
<evidence type="ECO:0000259" key="7">
    <source>
        <dbReference type="Pfam" id="PF04542"/>
    </source>
</evidence>
<evidence type="ECO:0000313" key="11">
    <source>
        <dbReference type="Proteomes" id="UP001501020"/>
    </source>
</evidence>
<dbReference type="InterPro" id="IPR013325">
    <property type="entry name" value="RNA_pol_sigma_r2"/>
</dbReference>
<dbReference type="InterPro" id="IPR007627">
    <property type="entry name" value="RNA_pol_sigma70_r2"/>
</dbReference>
<comment type="similarity">
    <text evidence="1 6">Belongs to the sigma-70 factor family. ECF subfamily.</text>
</comment>
<dbReference type="SUPFAM" id="SSF88946">
    <property type="entry name" value="Sigma2 domain of RNA polymerase sigma factors"/>
    <property type="match status" value="1"/>
</dbReference>
<evidence type="ECO:0000259" key="9">
    <source>
        <dbReference type="Pfam" id="PF12680"/>
    </source>
</evidence>
<evidence type="ECO:0000256" key="5">
    <source>
        <dbReference type="ARBA" id="ARBA00023163"/>
    </source>
</evidence>
<evidence type="ECO:0000256" key="4">
    <source>
        <dbReference type="ARBA" id="ARBA00023082"/>
    </source>
</evidence>
<feature type="domain" description="SnoaL-like" evidence="9">
    <location>
        <begin position="201"/>
        <end position="290"/>
    </location>
</feature>
<comment type="caution">
    <text evidence="10">The sequence shown here is derived from an EMBL/GenBank/DDBJ whole genome shotgun (WGS) entry which is preliminary data.</text>
</comment>
<evidence type="ECO:0000256" key="1">
    <source>
        <dbReference type="ARBA" id="ARBA00010641"/>
    </source>
</evidence>
<keyword evidence="11" id="KW-1185">Reference proteome</keyword>
<dbReference type="SUPFAM" id="SSF88659">
    <property type="entry name" value="Sigma3 and sigma4 domains of RNA polymerase sigma factors"/>
    <property type="match status" value="1"/>
</dbReference>